<organism evidence="1 2">
    <name type="scientific">Salinimicrobium gaetbulicola</name>
    <dbReference type="NCBI Taxonomy" id="999702"/>
    <lineage>
        <taxon>Bacteria</taxon>
        <taxon>Pseudomonadati</taxon>
        <taxon>Bacteroidota</taxon>
        <taxon>Flavobacteriia</taxon>
        <taxon>Flavobacteriales</taxon>
        <taxon>Flavobacteriaceae</taxon>
        <taxon>Salinimicrobium</taxon>
    </lineage>
</organism>
<protein>
    <submittedName>
        <fullName evidence="1">Uncharacterized protein</fullName>
    </submittedName>
</protein>
<evidence type="ECO:0000313" key="2">
    <source>
        <dbReference type="Proteomes" id="UP001597100"/>
    </source>
</evidence>
<keyword evidence="2" id="KW-1185">Reference proteome</keyword>
<dbReference type="Gene3D" id="2.60.120.10">
    <property type="entry name" value="Jelly Rolls"/>
    <property type="match status" value="1"/>
</dbReference>
<gene>
    <name evidence="1" type="ORF">ACFQ1G_06130</name>
</gene>
<dbReference type="Proteomes" id="UP001597100">
    <property type="component" value="Unassembled WGS sequence"/>
</dbReference>
<reference evidence="2" key="1">
    <citation type="journal article" date="2019" name="Int. J. Syst. Evol. Microbiol.">
        <title>The Global Catalogue of Microorganisms (GCM) 10K type strain sequencing project: providing services to taxonomists for standard genome sequencing and annotation.</title>
        <authorList>
            <consortium name="The Broad Institute Genomics Platform"/>
            <consortium name="The Broad Institute Genome Sequencing Center for Infectious Disease"/>
            <person name="Wu L."/>
            <person name="Ma J."/>
        </authorList>
    </citation>
    <scope>NUCLEOTIDE SEQUENCE [LARGE SCALE GENOMIC DNA]</scope>
    <source>
        <strain evidence="2">CCUG 60898</strain>
    </source>
</reference>
<evidence type="ECO:0000313" key="1">
    <source>
        <dbReference type="EMBL" id="MFD0976363.1"/>
    </source>
</evidence>
<dbReference type="InterPro" id="IPR014710">
    <property type="entry name" value="RmlC-like_jellyroll"/>
</dbReference>
<dbReference type="RefSeq" id="WP_380737624.1">
    <property type="nucleotide sequence ID" value="NZ_JBHTJP010000032.1"/>
</dbReference>
<proteinExistence type="predicted"/>
<sequence length="133" mass="15785">MVDDFSQTELDLLEVTESTNPEKRLKLIENITRYEFNAWYGSKYNNRWYTASDGAFLFMIVEIDDWNNPSFNLTVREFIVKKGETLHIPPGFAVGFKSLDNKAFLKCLIEGKYPENLDTYVYDKSRWYFETFM</sequence>
<accession>A0ABW3IF70</accession>
<name>A0ABW3IF70_9FLAO</name>
<comment type="caution">
    <text evidence="1">The sequence shown here is derived from an EMBL/GenBank/DDBJ whole genome shotgun (WGS) entry which is preliminary data.</text>
</comment>
<dbReference type="EMBL" id="JBHTJP010000032">
    <property type="protein sequence ID" value="MFD0976363.1"/>
    <property type="molecule type" value="Genomic_DNA"/>
</dbReference>